<evidence type="ECO:0000256" key="4">
    <source>
        <dbReference type="ARBA" id="ARBA00022989"/>
    </source>
</evidence>
<evidence type="ECO:0000313" key="9">
    <source>
        <dbReference type="EMBL" id="QTE27836.1"/>
    </source>
</evidence>
<evidence type="ECO:0000256" key="6">
    <source>
        <dbReference type="ARBA" id="ARBA00023136"/>
    </source>
</evidence>
<dbReference type="KEGG" id="psic:J4E96_10400"/>
<evidence type="ECO:0000256" key="8">
    <source>
        <dbReference type="SAM" id="MobiDB-lite"/>
    </source>
</evidence>
<feature type="region of interest" description="Disordered" evidence="8">
    <location>
        <begin position="247"/>
        <end position="286"/>
    </location>
</feature>
<comment type="subunit">
    <text evidence="7">The Tat system comprises two distinct complexes: a TatABC complex, containing multiple copies of TatA, TatB and TatC subunits, and a separate TatA complex, containing only TatA subunits. Substrates initially bind to the TatABC complex, which probably triggers association of the separate TatA complex to form the active translocon.</text>
</comment>
<evidence type="ECO:0000313" key="10">
    <source>
        <dbReference type="Proteomes" id="UP000663937"/>
    </source>
</evidence>
<dbReference type="GO" id="GO:0033281">
    <property type="term" value="C:TAT protein transport complex"/>
    <property type="evidence" value="ECO:0007669"/>
    <property type="project" value="UniProtKB-UniRule"/>
</dbReference>
<keyword evidence="4 7" id="KW-1133">Transmembrane helix</keyword>
<dbReference type="PANTHER" id="PTHR30371">
    <property type="entry name" value="SEC-INDEPENDENT PROTEIN TRANSLOCASE PROTEIN TATC"/>
    <property type="match status" value="1"/>
</dbReference>
<dbReference type="InterPro" id="IPR002033">
    <property type="entry name" value="TatC"/>
</dbReference>
<sequence>MPLRAHLIELRKRVILASIGLLVGAVAGWVVYPTVFAILQAPVVELNEARGQLIALNFSGVVSAFDMQLKVSLFVGVLASSPWWLYQLWAFITPGLTRRERLISVGFLSAAVPLFLTGAGLAWWLLPKAVGLLTGFTPADSTNLISAQEYLTFVMRMVLAFGAGFLVPVIMVALTMVGLVAGRTWLAGWRVAVLLAFVFGAVATPTGDAISMLVLAVPITALYFAAVAIGIGHDRRAAKRAAAEELAEAAADGPDPAVEDPAVEPGDAAVEPGDAAGHIPDADGPR</sequence>
<comment type="similarity">
    <text evidence="7">Belongs to the TatC family.</text>
</comment>
<dbReference type="RefSeq" id="WP_227422053.1">
    <property type="nucleotide sequence ID" value="NZ_CP071868.1"/>
</dbReference>
<protein>
    <recommendedName>
        <fullName evidence="7">Sec-independent protein translocase protein TatC</fullName>
    </recommendedName>
</protein>
<keyword evidence="10" id="KW-1185">Reference proteome</keyword>
<comment type="subcellular location">
    <subcellularLocation>
        <location evidence="7">Cell membrane</location>
        <topology evidence="7">Multi-pass membrane protein</topology>
    </subcellularLocation>
    <subcellularLocation>
        <location evidence="1">Membrane</location>
        <topology evidence="1">Multi-pass membrane protein</topology>
    </subcellularLocation>
</comment>
<evidence type="ECO:0000256" key="7">
    <source>
        <dbReference type="HAMAP-Rule" id="MF_00902"/>
    </source>
</evidence>
<dbReference type="GO" id="GO:0065002">
    <property type="term" value="P:intracellular protein transmembrane transport"/>
    <property type="evidence" value="ECO:0007669"/>
    <property type="project" value="TreeGrafter"/>
</dbReference>
<organism evidence="9 10">
    <name type="scientific">Pengzhenrongella sicca</name>
    <dbReference type="NCBI Taxonomy" id="2819238"/>
    <lineage>
        <taxon>Bacteria</taxon>
        <taxon>Bacillati</taxon>
        <taxon>Actinomycetota</taxon>
        <taxon>Actinomycetes</taxon>
        <taxon>Micrococcales</taxon>
        <taxon>Pengzhenrongella</taxon>
    </lineage>
</organism>
<keyword evidence="3 7" id="KW-0653">Protein transport</keyword>
<feature type="transmembrane region" description="Helical" evidence="7">
    <location>
        <begin position="158"/>
        <end position="180"/>
    </location>
</feature>
<comment type="function">
    <text evidence="7">Part of the twin-arginine translocation (Tat) system that transports large folded proteins containing a characteristic twin-arginine motif in their signal peptide across membranes. Together with TatB, TatC is part of a receptor directly interacting with Tat signal peptides.</text>
</comment>
<dbReference type="PRINTS" id="PR01840">
    <property type="entry name" value="TATCFAMILY"/>
</dbReference>
<dbReference type="Pfam" id="PF00902">
    <property type="entry name" value="TatC"/>
    <property type="match status" value="1"/>
</dbReference>
<dbReference type="EMBL" id="CP071868">
    <property type="protein sequence ID" value="QTE27836.1"/>
    <property type="molecule type" value="Genomic_DNA"/>
</dbReference>
<reference evidence="9" key="1">
    <citation type="submission" date="2021-03" db="EMBL/GenBank/DDBJ databases">
        <title>Pengzhenrongella sicca gen. nov., sp. nov., a new member of suborder Micrococcineae isolated from High-Arctic tundra soil.</title>
        <authorList>
            <person name="Peng F."/>
        </authorList>
    </citation>
    <scope>NUCLEOTIDE SEQUENCE</scope>
    <source>
        <strain evidence="9">LRZ-2</strain>
    </source>
</reference>
<evidence type="ECO:0000256" key="5">
    <source>
        <dbReference type="ARBA" id="ARBA00023010"/>
    </source>
</evidence>
<keyword evidence="7" id="KW-1003">Cell membrane</keyword>
<feature type="transmembrane region" description="Helical" evidence="7">
    <location>
        <begin position="71"/>
        <end position="90"/>
    </location>
</feature>
<keyword evidence="5 7" id="KW-0811">Translocation</keyword>
<dbReference type="Proteomes" id="UP000663937">
    <property type="component" value="Chromosome"/>
</dbReference>
<accession>A0A8A4ZB72</accession>
<dbReference type="PANTHER" id="PTHR30371:SF0">
    <property type="entry name" value="SEC-INDEPENDENT PROTEIN TRANSLOCASE PROTEIN TATC, CHLOROPLASTIC-RELATED"/>
    <property type="match status" value="1"/>
</dbReference>
<evidence type="ECO:0000256" key="3">
    <source>
        <dbReference type="ARBA" id="ARBA00022927"/>
    </source>
</evidence>
<feature type="transmembrane region" description="Helical" evidence="7">
    <location>
        <begin position="187"/>
        <end position="204"/>
    </location>
</feature>
<dbReference type="GO" id="GO:0043953">
    <property type="term" value="P:protein transport by the Tat complex"/>
    <property type="evidence" value="ECO:0007669"/>
    <property type="project" value="UniProtKB-UniRule"/>
</dbReference>
<gene>
    <name evidence="7 9" type="primary">tatC</name>
    <name evidence="9" type="ORF">J4E96_10400</name>
</gene>
<dbReference type="HAMAP" id="MF_00902">
    <property type="entry name" value="TatC"/>
    <property type="match status" value="1"/>
</dbReference>
<keyword evidence="7" id="KW-0813">Transport</keyword>
<feature type="transmembrane region" description="Helical" evidence="7">
    <location>
        <begin position="14"/>
        <end position="32"/>
    </location>
</feature>
<dbReference type="NCBIfam" id="TIGR00945">
    <property type="entry name" value="tatC"/>
    <property type="match status" value="1"/>
</dbReference>
<name>A0A8A4ZB72_9MICO</name>
<feature type="transmembrane region" description="Helical" evidence="7">
    <location>
        <begin position="102"/>
        <end position="126"/>
    </location>
</feature>
<dbReference type="GO" id="GO:0009977">
    <property type="term" value="F:proton motive force dependent protein transmembrane transporter activity"/>
    <property type="evidence" value="ECO:0007669"/>
    <property type="project" value="TreeGrafter"/>
</dbReference>
<keyword evidence="6 7" id="KW-0472">Membrane</keyword>
<evidence type="ECO:0000256" key="2">
    <source>
        <dbReference type="ARBA" id="ARBA00022692"/>
    </source>
</evidence>
<keyword evidence="2 7" id="KW-0812">Transmembrane</keyword>
<feature type="transmembrane region" description="Helical" evidence="7">
    <location>
        <begin position="210"/>
        <end position="231"/>
    </location>
</feature>
<dbReference type="AlphaFoldDB" id="A0A8A4ZB72"/>
<evidence type="ECO:0000256" key="1">
    <source>
        <dbReference type="ARBA" id="ARBA00004141"/>
    </source>
</evidence>
<proteinExistence type="inferred from homology"/>